<comment type="caution">
    <text evidence="4">The sequence shown here is derived from an EMBL/GenBank/DDBJ whole genome shotgun (WGS) entry which is preliminary data.</text>
</comment>
<dbReference type="OrthoDB" id="10063099at2759"/>
<dbReference type="InterPro" id="IPR041667">
    <property type="entry name" value="Cupin_8"/>
</dbReference>
<dbReference type="PANTHER" id="PTHR12480:SF19">
    <property type="entry name" value="CUPIN-LIKE DOMAIN-CONTAINING PROTEIN"/>
    <property type="match status" value="1"/>
</dbReference>
<organism evidence="4 5">
    <name type="scientific">Folsomia candida</name>
    <name type="common">Springtail</name>
    <dbReference type="NCBI Taxonomy" id="158441"/>
    <lineage>
        <taxon>Eukaryota</taxon>
        <taxon>Metazoa</taxon>
        <taxon>Ecdysozoa</taxon>
        <taxon>Arthropoda</taxon>
        <taxon>Hexapoda</taxon>
        <taxon>Collembola</taxon>
        <taxon>Entomobryomorpha</taxon>
        <taxon>Isotomoidea</taxon>
        <taxon>Isotomidae</taxon>
        <taxon>Proisotominae</taxon>
        <taxon>Folsomia</taxon>
    </lineage>
</organism>
<keyword evidence="2" id="KW-0812">Transmembrane</keyword>
<evidence type="ECO:0000259" key="3">
    <source>
        <dbReference type="Pfam" id="PF13621"/>
    </source>
</evidence>
<evidence type="ECO:0000313" key="5">
    <source>
        <dbReference type="Proteomes" id="UP000198287"/>
    </source>
</evidence>
<protein>
    <submittedName>
        <fullName evidence="4">Bifunctional arginine demethylase and lysyl-hydroxylase JMJD6</fullName>
    </submittedName>
</protein>
<feature type="compositionally biased region" description="Basic and acidic residues" evidence="1">
    <location>
        <begin position="101"/>
        <end position="110"/>
    </location>
</feature>
<keyword evidence="2" id="KW-1133">Transmembrane helix</keyword>
<reference evidence="4 5" key="1">
    <citation type="submission" date="2015-12" db="EMBL/GenBank/DDBJ databases">
        <title>The genome of Folsomia candida.</title>
        <authorList>
            <person name="Faddeeva A."/>
            <person name="Derks M.F."/>
            <person name="Anvar Y."/>
            <person name="Smit S."/>
            <person name="Van Straalen N."/>
            <person name="Roelofs D."/>
        </authorList>
    </citation>
    <scope>NUCLEOTIDE SEQUENCE [LARGE SCALE GENOMIC DNA]</scope>
    <source>
        <strain evidence="4 5">VU population</strain>
        <tissue evidence="4">Whole body</tissue>
    </source>
</reference>
<feature type="region of interest" description="Disordered" evidence="1">
    <location>
        <begin position="441"/>
        <end position="462"/>
    </location>
</feature>
<name>A0A226EXM7_FOLCA</name>
<feature type="domain" description="Cupin-like" evidence="3">
    <location>
        <begin position="238"/>
        <end position="392"/>
    </location>
</feature>
<evidence type="ECO:0000256" key="2">
    <source>
        <dbReference type="SAM" id="Phobius"/>
    </source>
</evidence>
<dbReference type="PANTHER" id="PTHR12480">
    <property type="entry name" value="ARGININE DEMETHYLASE AND LYSYL-HYDROXYLASE JMJD"/>
    <property type="match status" value="1"/>
</dbReference>
<dbReference type="GO" id="GO:0032259">
    <property type="term" value="P:methylation"/>
    <property type="evidence" value="ECO:0007669"/>
    <property type="project" value="UniProtKB-KW"/>
</dbReference>
<dbReference type="Proteomes" id="UP000198287">
    <property type="component" value="Unassembled WGS sequence"/>
</dbReference>
<feature type="compositionally biased region" description="Polar residues" evidence="1">
    <location>
        <begin position="7"/>
        <end position="28"/>
    </location>
</feature>
<dbReference type="GO" id="GO:0008168">
    <property type="term" value="F:methyltransferase activity"/>
    <property type="evidence" value="ECO:0007669"/>
    <property type="project" value="UniProtKB-KW"/>
</dbReference>
<accession>A0A226EXM7</accession>
<feature type="transmembrane region" description="Helical" evidence="2">
    <location>
        <begin position="159"/>
        <end position="178"/>
    </location>
</feature>
<dbReference type="EMBL" id="LNIX01000001">
    <property type="protein sequence ID" value="OXA61581.1"/>
    <property type="molecule type" value="Genomic_DNA"/>
</dbReference>
<dbReference type="Pfam" id="PF13621">
    <property type="entry name" value="Cupin_8"/>
    <property type="match status" value="1"/>
</dbReference>
<evidence type="ECO:0000256" key="1">
    <source>
        <dbReference type="SAM" id="MobiDB-lite"/>
    </source>
</evidence>
<evidence type="ECO:0000313" key="4">
    <source>
        <dbReference type="EMBL" id="OXA61581.1"/>
    </source>
</evidence>
<dbReference type="Gene3D" id="2.60.120.650">
    <property type="entry name" value="Cupin"/>
    <property type="match status" value="1"/>
</dbReference>
<feature type="region of interest" description="Disordered" evidence="1">
    <location>
        <begin position="63"/>
        <end position="119"/>
    </location>
</feature>
<proteinExistence type="predicted"/>
<feature type="region of interest" description="Disordered" evidence="1">
    <location>
        <begin position="1"/>
        <end position="29"/>
    </location>
</feature>
<dbReference type="SUPFAM" id="SSF51197">
    <property type="entry name" value="Clavaminate synthase-like"/>
    <property type="match status" value="1"/>
</dbReference>
<sequence length="486" mass="55738">MGKLHQQGRQPQVGSGATSSNAKKNVQSAAEKLHELGSLKEFVRLKSIQSMLHALDLDIVVEPTKKGRRKRKTGESDDEGEAASADKDNASPAAAEMDSDPTTKEERRESGTAATPEELAIVRPGDCDADKTLIILSKVSRSCRRIVDKFCFFPNPRKLSTSNFFGVFFSILAFIFYFELHTTPGFTRMWLKWENVELRSVECTIESPHLAMELFRPPVACSICHNVTSVDRVSNISPKDFERLYAYSGTPVVVTDAMRQWSAASSFNFGFFKGIYEEGSRSLEHLGEDCLFFPYATEFHSLAEVFNMSQERYQEPWYIGWSNCDADTSHILRQHYHRPYFLPERSESTHADWLFMGTPGYGAHMHIDHVINPSWQAQIKGKKRWFLQPPPECFYECQSLSVDVQPGDIITLNTNWWYHQTQILPGEPYFISSPTPPLTHFPSSSHFSRKKQMTSINKQSSDRRRREFQDWILKEKGWTCPMRCRE</sequence>
<keyword evidence="5" id="KW-1185">Reference proteome</keyword>
<dbReference type="InterPro" id="IPR050910">
    <property type="entry name" value="JMJD6_ArgDemeth/LysHydrox"/>
</dbReference>
<gene>
    <name evidence="4" type="ORF">Fcan01_03430</name>
</gene>
<dbReference type="STRING" id="158441.A0A226EXM7"/>
<dbReference type="AlphaFoldDB" id="A0A226EXM7"/>
<keyword evidence="4" id="KW-0808">Transferase</keyword>
<keyword evidence="4" id="KW-0489">Methyltransferase</keyword>
<keyword evidence="2" id="KW-0472">Membrane</keyword>
<dbReference type="GO" id="GO:0016706">
    <property type="term" value="F:2-oxoglutarate-dependent dioxygenase activity"/>
    <property type="evidence" value="ECO:0007669"/>
    <property type="project" value="TreeGrafter"/>
</dbReference>